<dbReference type="Gene3D" id="3.20.20.140">
    <property type="entry name" value="Metal-dependent hydrolases"/>
    <property type="match status" value="1"/>
</dbReference>
<reference evidence="3 4" key="1">
    <citation type="submission" date="2018-01" db="EMBL/GenBank/DDBJ databases">
        <title>Metagenomic assembled genomes from two thermal pools in the Uzon Caldera, Kamchatka, Russia.</title>
        <authorList>
            <person name="Wilkins L."/>
            <person name="Ettinger C."/>
        </authorList>
    </citation>
    <scope>NUCLEOTIDE SEQUENCE [LARGE SCALE GENOMIC DNA]</scope>
    <source>
        <strain evidence="3">ZAV-07</strain>
    </source>
</reference>
<dbReference type="SUPFAM" id="SSF51556">
    <property type="entry name" value="Metallo-dependent hydrolases"/>
    <property type="match status" value="1"/>
</dbReference>
<dbReference type="InterPro" id="IPR032466">
    <property type="entry name" value="Metal_Hydrolase"/>
</dbReference>
<evidence type="ECO:0000313" key="3">
    <source>
        <dbReference type="EMBL" id="PMP66913.1"/>
    </source>
</evidence>
<dbReference type="Gene3D" id="2.30.40.10">
    <property type="entry name" value="Urease, subunit C, domain 1"/>
    <property type="match status" value="1"/>
</dbReference>
<evidence type="ECO:0000313" key="4">
    <source>
        <dbReference type="Proteomes" id="UP000237040"/>
    </source>
</evidence>
<dbReference type="AlphaFoldDB" id="A0A2J6WDT0"/>
<dbReference type="InterPro" id="IPR011059">
    <property type="entry name" value="Metal-dep_hydrolase_composite"/>
</dbReference>
<proteinExistence type="predicted"/>
<dbReference type="Proteomes" id="UP000237040">
    <property type="component" value="Unassembled WGS sequence"/>
</dbReference>
<dbReference type="GO" id="GO:0016810">
    <property type="term" value="F:hydrolase activity, acting on carbon-nitrogen (but not peptide) bonds"/>
    <property type="evidence" value="ECO:0007669"/>
    <property type="project" value="InterPro"/>
</dbReference>
<name>A0A2J6WDT0_9BACT</name>
<dbReference type="PANTHER" id="PTHR43794:SF11">
    <property type="entry name" value="AMIDOHYDROLASE-RELATED DOMAIN-CONTAINING PROTEIN"/>
    <property type="match status" value="1"/>
</dbReference>
<accession>A0A2J6WDT0</accession>
<dbReference type="Pfam" id="PF01979">
    <property type="entry name" value="Amidohydro_1"/>
    <property type="match status" value="1"/>
</dbReference>
<feature type="domain" description="Amidohydrolase-related" evidence="2">
    <location>
        <begin position="56"/>
        <end position="411"/>
    </location>
</feature>
<dbReference type="EMBL" id="PNIL01000061">
    <property type="protein sequence ID" value="PMP66913.1"/>
    <property type="molecule type" value="Genomic_DNA"/>
</dbReference>
<gene>
    <name evidence="3" type="ORF">C0189_04185</name>
</gene>
<dbReference type="PANTHER" id="PTHR43794">
    <property type="entry name" value="AMINOHYDROLASE SSNA-RELATED"/>
    <property type="match status" value="1"/>
</dbReference>
<dbReference type="NCBIfam" id="TIGR03314">
    <property type="entry name" value="Se_ssnA"/>
    <property type="match status" value="1"/>
</dbReference>
<evidence type="ECO:0000256" key="1">
    <source>
        <dbReference type="ARBA" id="ARBA00022801"/>
    </source>
</evidence>
<dbReference type="InterPro" id="IPR017700">
    <property type="entry name" value="Aminohydrolase_SsnA"/>
</dbReference>
<organism evidence="3 4">
    <name type="scientific">Caldisericum exile</name>
    <dbReference type="NCBI Taxonomy" id="693075"/>
    <lineage>
        <taxon>Bacteria</taxon>
        <taxon>Pseudomonadati</taxon>
        <taxon>Caldisericota/Cryosericota group</taxon>
        <taxon>Caldisericota</taxon>
        <taxon>Caldisericia</taxon>
        <taxon>Caldisericales</taxon>
        <taxon>Caldisericaceae</taxon>
        <taxon>Caldisericum</taxon>
    </lineage>
</organism>
<dbReference type="InterPro" id="IPR006680">
    <property type="entry name" value="Amidohydro-rel"/>
</dbReference>
<dbReference type="NCBIfam" id="NF005540">
    <property type="entry name" value="PRK07203.1"/>
    <property type="match status" value="1"/>
</dbReference>
<dbReference type="InterPro" id="IPR050287">
    <property type="entry name" value="MTA/SAH_deaminase"/>
</dbReference>
<evidence type="ECO:0000259" key="2">
    <source>
        <dbReference type="Pfam" id="PF01979"/>
    </source>
</evidence>
<sequence>MKVLYNGKIITFNVEQPYIDNGAIVIENGAIKDLGITQQILSKYKNAELYNLENRYVIPGFINTHMHLYSTFARGFGFGGASPYTFKEILEQIWWKLDKLLDTEEEIYYSALMPAIEGLKSGTTTIIDHHASFGLIDGSLDILEKALKDVQIRGVLAYETSDRWGKELSQKSIRENERYIKKEKDKDFFNALFGLHASFTLENDTLEEVASIGNSLNVGFHIHVAEGIEDVEHAQRVANKRTVERLNDFGILKRDTLAIHCININEKEIEILRQTETTVIHNPESNMNNGVGVAPILEMDKKGILIGLGTDGYTPSMIESVKVAYILPKLHHRDPRVGSDLARRMLFENNASIANRFFNRELGVIKVGAYADLVVLDYNPPTPLDENNFFFHLIFGIRDNAVKDVFVHGELLVKDQKLTKIDEVEVSKKSQEVAQKFWRKF</sequence>
<keyword evidence="1 3" id="KW-0378">Hydrolase</keyword>
<dbReference type="SUPFAM" id="SSF51338">
    <property type="entry name" value="Composite domain of metallo-dependent hydrolases"/>
    <property type="match status" value="1"/>
</dbReference>
<protein>
    <submittedName>
        <fullName evidence="3">Hydrolase</fullName>
    </submittedName>
</protein>
<dbReference type="RefSeq" id="WP_424586667.1">
    <property type="nucleotide sequence ID" value="NZ_JBNARP010000018.1"/>
</dbReference>
<comment type="caution">
    <text evidence="3">The sequence shown here is derived from an EMBL/GenBank/DDBJ whole genome shotgun (WGS) entry which is preliminary data.</text>
</comment>